<gene>
    <name evidence="2" type="ORF">JMUB3936_1546</name>
</gene>
<dbReference type="AlphaFoldDB" id="A0A510KWU5"/>
<feature type="chain" id="PRO_5021819812" evidence="1">
    <location>
        <begin position="21"/>
        <end position="87"/>
    </location>
</feature>
<dbReference type="Proteomes" id="UP000321944">
    <property type="component" value="Chromosome"/>
</dbReference>
<evidence type="ECO:0000256" key="1">
    <source>
        <dbReference type="SAM" id="SignalP"/>
    </source>
</evidence>
<reference evidence="2 3" key="1">
    <citation type="submission" date="2019-07" db="EMBL/GenBank/DDBJ databases">
        <title>Complete Genome Sequence of Leptotrichia wadei Strain JMUB3936.</title>
        <authorList>
            <person name="Watanabe S."/>
            <person name="Cui L."/>
        </authorList>
    </citation>
    <scope>NUCLEOTIDE SEQUENCE [LARGE SCALE GENOMIC DNA]</scope>
    <source>
        <strain evidence="2 3">JMUB3936</strain>
    </source>
</reference>
<accession>A0A510KWU5</accession>
<sequence length="87" mass="10457">MKNKIFMLGILVLISINTNAGWAKYNNKIADEIKGISSQNIYDSNNNYANIYYSSYDDENDDYYYYDEDDNDDDGDYYYYYEYDEED</sequence>
<protein>
    <submittedName>
        <fullName evidence="2">Uncharacterized protein</fullName>
    </submittedName>
</protein>
<evidence type="ECO:0000313" key="2">
    <source>
        <dbReference type="EMBL" id="BBM55261.1"/>
    </source>
</evidence>
<evidence type="ECO:0000313" key="3">
    <source>
        <dbReference type="Proteomes" id="UP000321944"/>
    </source>
</evidence>
<name>A0A510KWU5_9FUSO</name>
<organism evidence="2 3">
    <name type="scientific">Leptotrichia wadei</name>
    <dbReference type="NCBI Taxonomy" id="157687"/>
    <lineage>
        <taxon>Bacteria</taxon>
        <taxon>Fusobacteriati</taxon>
        <taxon>Fusobacteriota</taxon>
        <taxon>Fusobacteriia</taxon>
        <taxon>Fusobacteriales</taxon>
        <taxon>Leptotrichiaceae</taxon>
        <taxon>Leptotrichia</taxon>
    </lineage>
</organism>
<keyword evidence="1" id="KW-0732">Signal</keyword>
<feature type="signal peptide" evidence="1">
    <location>
        <begin position="1"/>
        <end position="20"/>
    </location>
</feature>
<proteinExistence type="predicted"/>
<dbReference type="RefSeq" id="WP_147003973.1">
    <property type="nucleotide sequence ID" value="NZ_AP019841.1"/>
</dbReference>
<dbReference type="OrthoDB" id="82475at2"/>
<dbReference type="EMBL" id="AP019841">
    <property type="protein sequence ID" value="BBM55261.1"/>
    <property type="molecule type" value="Genomic_DNA"/>
</dbReference>